<dbReference type="EMBL" id="PXYL01000009">
    <property type="protein sequence ID" value="PSJ58927.1"/>
    <property type="molecule type" value="Genomic_DNA"/>
</dbReference>
<name>A0A2P7S8Y0_9HYPH</name>
<accession>A0A2P7S8Y0</accession>
<evidence type="ECO:0000313" key="1">
    <source>
        <dbReference type="EMBL" id="PSJ58927.1"/>
    </source>
</evidence>
<dbReference type="AlphaFoldDB" id="A0A2P7S8Y0"/>
<reference evidence="1 2" key="1">
    <citation type="submission" date="2018-03" db="EMBL/GenBank/DDBJ databases">
        <title>The draft genome of Mesorhizobium soli JCM 19897.</title>
        <authorList>
            <person name="Li L."/>
            <person name="Liu L."/>
            <person name="Liang L."/>
            <person name="Wang T."/>
            <person name="Zhang X."/>
        </authorList>
    </citation>
    <scope>NUCLEOTIDE SEQUENCE [LARGE SCALE GENOMIC DNA]</scope>
    <source>
        <strain evidence="1 2">JCM 19897</strain>
    </source>
</reference>
<protein>
    <submittedName>
        <fullName evidence="1">Uncharacterized protein</fullName>
    </submittedName>
</protein>
<comment type="caution">
    <text evidence="1">The sequence shown here is derived from an EMBL/GenBank/DDBJ whole genome shotgun (WGS) entry which is preliminary data.</text>
</comment>
<sequence length="60" mass="6029">MMSGTQRASRFERGSASVQEMDGGLGWGAAIAPRKGSSLEGRGDVTVMSGKAAARGSGAQ</sequence>
<keyword evidence="2" id="KW-1185">Reference proteome</keyword>
<proteinExistence type="predicted"/>
<dbReference type="Proteomes" id="UP000240653">
    <property type="component" value="Unassembled WGS sequence"/>
</dbReference>
<organism evidence="1 2">
    <name type="scientific">Pseudaminobacter soli</name>
    <name type="common">ex Li et al. 2025</name>
    <dbReference type="NCBI Taxonomy" id="1295366"/>
    <lineage>
        <taxon>Bacteria</taxon>
        <taxon>Pseudomonadati</taxon>
        <taxon>Pseudomonadota</taxon>
        <taxon>Alphaproteobacteria</taxon>
        <taxon>Hyphomicrobiales</taxon>
        <taxon>Phyllobacteriaceae</taxon>
        <taxon>Pseudaminobacter</taxon>
    </lineage>
</organism>
<gene>
    <name evidence="1" type="ORF">C7I85_18405</name>
</gene>
<evidence type="ECO:0000313" key="2">
    <source>
        <dbReference type="Proteomes" id="UP000240653"/>
    </source>
</evidence>